<evidence type="ECO:0000313" key="3">
    <source>
        <dbReference type="EMBL" id="QAB17791.1"/>
    </source>
</evidence>
<feature type="region of interest" description="Disordered" evidence="1">
    <location>
        <begin position="260"/>
        <end position="283"/>
    </location>
</feature>
<evidence type="ECO:0000313" key="4">
    <source>
        <dbReference type="Proteomes" id="UP000285768"/>
    </source>
</evidence>
<keyword evidence="4" id="KW-1185">Reference proteome</keyword>
<dbReference type="CDD" id="cd01741">
    <property type="entry name" value="GATase1_1"/>
    <property type="match status" value="1"/>
</dbReference>
<dbReference type="InterPro" id="IPR029062">
    <property type="entry name" value="Class_I_gatase-like"/>
</dbReference>
<evidence type="ECO:0000259" key="2">
    <source>
        <dbReference type="Pfam" id="PF00117"/>
    </source>
</evidence>
<dbReference type="PANTHER" id="PTHR42695:SF5">
    <property type="entry name" value="GLUTAMINE AMIDOTRANSFERASE YLR126C-RELATED"/>
    <property type="match status" value="1"/>
</dbReference>
<dbReference type="EMBL" id="CP035037">
    <property type="protein sequence ID" value="QAB17791.1"/>
    <property type="molecule type" value="Genomic_DNA"/>
</dbReference>
<dbReference type="PANTHER" id="PTHR42695">
    <property type="entry name" value="GLUTAMINE AMIDOTRANSFERASE YLR126C-RELATED"/>
    <property type="match status" value="1"/>
</dbReference>
<dbReference type="InterPro" id="IPR017926">
    <property type="entry name" value="GATASE"/>
</dbReference>
<dbReference type="Pfam" id="PF00117">
    <property type="entry name" value="GATase"/>
    <property type="match status" value="1"/>
</dbReference>
<dbReference type="Proteomes" id="UP000285768">
    <property type="component" value="Chromosome"/>
</dbReference>
<accession>A0ABX5QFP8</accession>
<dbReference type="Gene3D" id="3.40.50.880">
    <property type="match status" value="1"/>
</dbReference>
<dbReference type="NCBIfam" id="NF005743">
    <property type="entry name" value="PRK07567.1"/>
    <property type="match status" value="1"/>
</dbReference>
<organism evidence="3 4">
    <name type="scientific">Leucobacter muris</name>
    <dbReference type="NCBI Taxonomy" id="1935379"/>
    <lineage>
        <taxon>Bacteria</taxon>
        <taxon>Bacillati</taxon>
        <taxon>Actinomycetota</taxon>
        <taxon>Actinomycetes</taxon>
        <taxon>Micrococcales</taxon>
        <taxon>Microbacteriaceae</taxon>
        <taxon>Leucobacter</taxon>
    </lineage>
</organism>
<sequence>MKPFLLITTRGEDDVAADEHAAYCRLTGLLPEELAWRRIDRAPLGPIDFGCYSGIILAGSPFTVSEPVERKSQTELRVERELAQLLDEVVRADFPFLGVCYGIGTIGAHQGARVDRTYGETSQAVRISLTSAGVLDPLFYQLPGEFDAFVGHKEAVSEAPPSITVLASSPTCPVQAFRVGRNVYATQFHPELDTASFTSRVRAYADHGYFHPTEVDAIIERVERADVRASHMVLGRFVEEYLDSRPAAAAADGAVRDAAARTGSAGSRSADAARPASATTTAA</sequence>
<reference evidence="3 4" key="1">
    <citation type="submission" date="2019-01" db="EMBL/GenBank/DDBJ databases">
        <title>Leucobacter muris sp. nov. isolated from the nose of a laboratory mouse.</title>
        <authorList>
            <person name="Benga L."/>
            <person name="Sproeer C."/>
            <person name="Schumann P."/>
            <person name="Verbarg S."/>
            <person name="Bunk B."/>
            <person name="Engelhardt E."/>
            <person name="Benten P.M."/>
            <person name="Sager M."/>
        </authorList>
    </citation>
    <scope>NUCLEOTIDE SEQUENCE [LARGE SCALE GENOMIC DNA]</scope>
    <source>
        <strain evidence="3 4">DSM 101948</strain>
    </source>
</reference>
<gene>
    <name evidence="3" type="ORF">Leucomu_07550</name>
</gene>
<proteinExistence type="predicted"/>
<feature type="domain" description="Glutamine amidotransferase" evidence="2">
    <location>
        <begin position="52"/>
        <end position="193"/>
    </location>
</feature>
<name>A0ABX5QFP8_9MICO</name>
<evidence type="ECO:0000256" key="1">
    <source>
        <dbReference type="SAM" id="MobiDB-lite"/>
    </source>
</evidence>
<keyword evidence="3" id="KW-0315">Glutamine amidotransferase</keyword>
<dbReference type="PROSITE" id="PS51273">
    <property type="entry name" value="GATASE_TYPE_1"/>
    <property type="match status" value="1"/>
</dbReference>
<protein>
    <submittedName>
        <fullName evidence="3">Glutamine amidotransferase</fullName>
    </submittedName>
</protein>
<dbReference type="InterPro" id="IPR044992">
    <property type="entry name" value="ChyE-like"/>
</dbReference>
<dbReference type="SUPFAM" id="SSF52317">
    <property type="entry name" value="Class I glutamine amidotransferase-like"/>
    <property type="match status" value="1"/>
</dbReference>
<dbReference type="RefSeq" id="WP_017882569.1">
    <property type="nucleotide sequence ID" value="NZ_CP035037.1"/>
</dbReference>